<dbReference type="GO" id="GO:0051015">
    <property type="term" value="F:actin filament binding"/>
    <property type="evidence" value="ECO:0007669"/>
    <property type="project" value="TreeGrafter"/>
</dbReference>
<dbReference type="SMART" id="SM01167">
    <property type="entry name" value="DUF1900"/>
    <property type="match status" value="1"/>
</dbReference>
<dbReference type="InParanoid" id="A0A194RN40"/>
<evidence type="ECO:0000256" key="1">
    <source>
        <dbReference type="ARBA" id="ARBA00022574"/>
    </source>
</evidence>
<proteinExistence type="predicted"/>
<evidence type="ECO:0000256" key="2">
    <source>
        <dbReference type="ARBA" id="ARBA00022737"/>
    </source>
</evidence>
<dbReference type="Proteomes" id="UP000053240">
    <property type="component" value="Unassembled WGS sequence"/>
</dbReference>
<evidence type="ECO:0000313" key="4">
    <source>
        <dbReference type="EMBL" id="KPJ18932.1"/>
    </source>
</evidence>
<dbReference type="InterPro" id="IPR015505">
    <property type="entry name" value="Coronin"/>
</dbReference>
<dbReference type="InterPro" id="IPR001680">
    <property type="entry name" value="WD40_rpt"/>
</dbReference>
<dbReference type="InterPro" id="IPR015048">
    <property type="entry name" value="DUF1899"/>
</dbReference>
<dbReference type="InterPro" id="IPR036322">
    <property type="entry name" value="WD40_repeat_dom_sf"/>
</dbReference>
<dbReference type="InterPro" id="IPR015943">
    <property type="entry name" value="WD40/YVTN_repeat-like_dom_sf"/>
</dbReference>
<name>A0A194RN40_PAPMA</name>
<feature type="domain" description="DUF1899" evidence="3">
    <location>
        <begin position="46"/>
        <end position="100"/>
    </location>
</feature>
<dbReference type="SUPFAM" id="SSF50978">
    <property type="entry name" value="WD40 repeat-like"/>
    <property type="match status" value="1"/>
</dbReference>
<protein>
    <submittedName>
        <fullName evidence="4">Coronin-6</fullName>
    </submittedName>
</protein>
<dbReference type="SMART" id="SM00320">
    <property type="entry name" value="WD40"/>
    <property type="match status" value="1"/>
</dbReference>
<accession>A0A194RN40</accession>
<dbReference type="EMBL" id="KQ459984">
    <property type="protein sequence ID" value="KPJ18932.1"/>
    <property type="molecule type" value="Genomic_DNA"/>
</dbReference>
<dbReference type="STRING" id="76193.A0A194RN40"/>
<reference evidence="4 5" key="1">
    <citation type="journal article" date="2015" name="Nat. Commun.">
        <title>Outbred genome sequencing and CRISPR/Cas9 gene editing in butterflies.</title>
        <authorList>
            <person name="Li X."/>
            <person name="Fan D."/>
            <person name="Zhang W."/>
            <person name="Liu G."/>
            <person name="Zhang L."/>
            <person name="Zhao L."/>
            <person name="Fang X."/>
            <person name="Chen L."/>
            <person name="Dong Y."/>
            <person name="Chen Y."/>
            <person name="Ding Y."/>
            <person name="Zhao R."/>
            <person name="Feng M."/>
            <person name="Zhu Y."/>
            <person name="Feng Y."/>
            <person name="Jiang X."/>
            <person name="Zhu D."/>
            <person name="Xiang H."/>
            <person name="Feng X."/>
            <person name="Li S."/>
            <person name="Wang J."/>
            <person name="Zhang G."/>
            <person name="Kronforst M.R."/>
            <person name="Wang W."/>
        </authorList>
    </citation>
    <scope>NUCLEOTIDE SEQUENCE [LARGE SCALE GENOMIC DNA]</scope>
    <source>
        <strain evidence="4">Ya'a_city_454_Pm</strain>
        <tissue evidence="4">Whole body</tissue>
    </source>
</reference>
<dbReference type="SMART" id="SM01166">
    <property type="entry name" value="DUF1899"/>
    <property type="match status" value="1"/>
</dbReference>
<dbReference type="AlphaFoldDB" id="A0A194RN40"/>
<dbReference type="PANTHER" id="PTHR10856">
    <property type="entry name" value="CORONIN"/>
    <property type="match status" value="1"/>
</dbReference>
<keyword evidence="2" id="KW-0677">Repeat</keyword>
<sequence>MPPVKDETIREINCLDINIVEKSPAKNSALVDVRACNKPAAKVWFRGVRSSKFRHVYGVSFKRERCYDNIKITRNAHDSNCCPVNPKFVTFMPNFIEITGRLDFNASRVTGHKGPVLDIKWNPFNDNVIASCSDDCTVYLAGKGDGNIRYYEVVDEAPYVHFLNQFLSGNPQVYLAGKGDGNIRYYEVVDEAPYVHFLNQFLSGNPQRGLGYMPKRGVNTAACEVFRFYKLHTSRGLCEPISMIVPRKSDCFQEDLYPDTAAPLPALSAKDWLSGMNAPPLLISMKNWSPSH</sequence>
<evidence type="ECO:0000259" key="3">
    <source>
        <dbReference type="SMART" id="SM01166"/>
    </source>
</evidence>
<dbReference type="Pfam" id="PF00400">
    <property type="entry name" value="WD40"/>
    <property type="match status" value="1"/>
</dbReference>
<organism evidence="4 5">
    <name type="scientific">Papilio machaon</name>
    <name type="common">Old World swallowtail butterfly</name>
    <dbReference type="NCBI Taxonomy" id="76193"/>
    <lineage>
        <taxon>Eukaryota</taxon>
        <taxon>Metazoa</taxon>
        <taxon>Ecdysozoa</taxon>
        <taxon>Arthropoda</taxon>
        <taxon>Hexapoda</taxon>
        <taxon>Insecta</taxon>
        <taxon>Pterygota</taxon>
        <taxon>Neoptera</taxon>
        <taxon>Endopterygota</taxon>
        <taxon>Lepidoptera</taxon>
        <taxon>Glossata</taxon>
        <taxon>Ditrysia</taxon>
        <taxon>Papilionoidea</taxon>
        <taxon>Papilionidae</taxon>
        <taxon>Papilioninae</taxon>
        <taxon>Papilio</taxon>
    </lineage>
</organism>
<dbReference type="Pfam" id="PF08953">
    <property type="entry name" value="DUF1899"/>
    <property type="match status" value="1"/>
</dbReference>
<evidence type="ECO:0000313" key="5">
    <source>
        <dbReference type="Proteomes" id="UP000053240"/>
    </source>
</evidence>
<keyword evidence="1" id="KW-0853">WD repeat</keyword>
<dbReference type="Gene3D" id="2.130.10.10">
    <property type="entry name" value="YVTN repeat-like/Quinoprotein amine dehydrogenase"/>
    <property type="match status" value="3"/>
</dbReference>
<dbReference type="Pfam" id="PF16300">
    <property type="entry name" value="WD40_4"/>
    <property type="match status" value="1"/>
</dbReference>
<dbReference type="PANTHER" id="PTHR10856:SF44">
    <property type="entry name" value="CORONIN"/>
    <property type="match status" value="1"/>
</dbReference>
<gene>
    <name evidence="4" type="ORF">RR48_12443</name>
</gene>
<keyword evidence="5" id="KW-1185">Reference proteome</keyword>